<gene>
    <name evidence="1" type="ORF">HMPREF0542_11850</name>
</gene>
<dbReference type="Proteomes" id="UP000004099">
    <property type="component" value="Unassembled WGS sequence"/>
</dbReference>
<sequence length="42" mass="4923">MQRALNQCVKFSVKFTARLFFVISVIASDCHAYEKNRIRFAI</sequence>
<accession>E7FSH3</accession>
<proteinExistence type="predicted"/>
<name>E7FSH3_9LACO</name>
<dbReference type="AlphaFoldDB" id="E7FSH3"/>
<protein>
    <submittedName>
        <fullName evidence="1">Uncharacterized protein</fullName>
    </submittedName>
</protein>
<dbReference type="HOGENOM" id="CLU_214900_0_0_9"/>
<evidence type="ECO:0000313" key="1">
    <source>
        <dbReference type="EMBL" id="EFZ33991.1"/>
    </source>
</evidence>
<evidence type="ECO:0000313" key="2">
    <source>
        <dbReference type="Proteomes" id="UP000004099"/>
    </source>
</evidence>
<dbReference type="PATRIC" id="fig|525362.12.peg.1602"/>
<comment type="caution">
    <text evidence="1">The sequence shown here is derived from an EMBL/GenBank/DDBJ whole genome shotgun (WGS) entry which is preliminary data.</text>
</comment>
<organism evidence="1 2">
    <name type="scientific">Ligilactobacillus ruminis ATCC 25644</name>
    <dbReference type="NCBI Taxonomy" id="525362"/>
    <lineage>
        <taxon>Bacteria</taxon>
        <taxon>Bacillati</taxon>
        <taxon>Bacillota</taxon>
        <taxon>Bacilli</taxon>
        <taxon>Lactobacillales</taxon>
        <taxon>Lactobacillaceae</taxon>
        <taxon>Ligilactobacillus</taxon>
    </lineage>
</organism>
<dbReference type="EMBL" id="ACGS02000046">
    <property type="protein sequence ID" value="EFZ33991.1"/>
    <property type="molecule type" value="Genomic_DNA"/>
</dbReference>
<reference evidence="1 2" key="1">
    <citation type="submission" date="2011-01" db="EMBL/GenBank/DDBJ databases">
        <authorList>
            <person name="Muzny D."/>
            <person name="Qin X."/>
            <person name="Buhay C."/>
            <person name="Dugan-Rocha S."/>
            <person name="Ding Y."/>
            <person name="Chen G."/>
            <person name="Hawes A."/>
            <person name="Holder M."/>
            <person name="Jhangiani S."/>
            <person name="Johnson A."/>
            <person name="Khan Z."/>
            <person name="Li Z."/>
            <person name="Liu W."/>
            <person name="Liu X."/>
            <person name="Perez L."/>
            <person name="Shen H."/>
            <person name="Wang Q."/>
            <person name="Watt J."/>
            <person name="Xi L."/>
            <person name="Xin Y."/>
            <person name="Zhou J."/>
            <person name="Deng J."/>
            <person name="Jiang H."/>
            <person name="Liu Y."/>
            <person name="Qu J."/>
            <person name="Song X.-Z."/>
            <person name="Zhang L."/>
            <person name="Villasana D."/>
            <person name="Johnson A."/>
            <person name="Liu J."/>
            <person name="Liyanage D."/>
            <person name="Lorensuhewa L."/>
            <person name="Robinson T."/>
            <person name="Song A."/>
            <person name="Song B.-B."/>
            <person name="Dinh H."/>
            <person name="Thornton R."/>
            <person name="Coyle M."/>
            <person name="Francisco L."/>
            <person name="Jackson L."/>
            <person name="Javaid M."/>
            <person name="Korchina V."/>
            <person name="Kovar C."/>
            <person name="Mata R."/>
            <person name="Mathew T."/>
            <person name="Ngo R."/>
            <person name="Nguyen L."/>
            <person name="Nguyen N."/>
            <person name="Okwuonu G."/>
            <person name="Ongeri F."/>
            <person name="Pham C."/>
            <person name="Simmons D."/>
            <person name="Wilczek-Boney K."/>
            <person name="Hale W."/>
            <person name="Jakkamsetti A."/>
            <person name="Pham P."/>
            <person name="Ruth R."/>
            <person name="San Lucas F."/>
            <person name="Warren J."/>
            <person name="Zhang J."/>
            <person name="Zhao Z."/>
            <person name="Zhou C."/>
            <person name="Zhu D."/>
            <person name="Lee S."/>
            <person name="Bess C."/>
            <person name="Blankenburg K."/>
            <person name="Forbes L."/>
            <person name="Fu Q."/>
            <person name="Gubbala S."/>
            <person name="Hirani K."/>
            <person name="Jayaseelan J.C."/>
            <person name="Lara F."/>
            <person name="Munidasa M."/>
            <person name="Palculict T."/>
            <person name="Patil S."/>
            <person name="Pu L.-L."/>
            <person name="Saada N."/>
            <person name="Tang L."/>
            <person name="Weissenberger G."/>
            <person name="Zhu Y."/>
            <person name="Hemphill L."/>
            <person name="Shang Y."/>
            <person name="Youmans B."/>
            <person name="Ayvaz T."/>
            <person name="Ross M."/>
            <person name="Santibanez J."/>
            <person name="Aqrawi P."/>
            <person name="Gross S."/>
            <person name="Joshi V."/>
            <person name="Fowler G."/>
            <person name="Nazareth L."/>
            <person name="Reid J."/>
            <person name="Worley K."/>
            <person name="Petrosino J."/>
            <person name="Highlander S."/>
            <person name="Gibbs R."/>
        </authorList>
    </citation>
    <scope>NUCLEOTIDE SEQUENCE [LARGE SCALE GENOMIC DNA]</scope>
    <source>
        <strain evidence="1 2">ATCC 25644</strain>
    </source>
</reference>